<evidence type="ECO:0000313" key="1">
    <source>
        <dbReference type="EMBL" id="PQJ14871.1"/>
    </source>
</evidence>
<name>A0A2S7T5M3_9FLAO</name>
<dbReference type="Gene3D" id="2.170.120.30">
    <property type="match status" value="1"/>
</dbReference>
<comment type="caution">
    <text evidence="1">The sequence shown here is derived from an EMBL/GenBank/DDBJ whole genome shotgun (WGS) entry which is preliminary data.</text>
</comment>
<dbReference type="PANTHER" id="PTHR37804:SF1">
    <property type="entry name" value="CDAA REGULATORY PROTEIN CDAR"/>
    <property type="match status" value="1"/>
</dbReference>
<proteinExistence type="predicted"/>
<keyword evidence="2" id="KW-1185">Reference proteome</keyword>
<dbReference type="AlphaFoldDB" id="A0A2S7T5M3"/>
<dbReference type="Pfam" id="PF07949">
    <property type="entry name" value="YbbR"/>
    <property type="match status" value="1"/>
</dbReference>
<evidence type="ECO:0008006" key="3">
    <source>
        <dbReference type="Google" id="ProtNLM"/>
    </source>
</evidence>
<gene>
    <name evidence="1" type="ORF">BST99_03180</name>
</gene>
<reference evidence="2" key="1">
    <citation type="submission" date="2016-11" db="EMBL/GenBank/DDBJ databases">
        <title>Trade-off between light-utilization and light-protection in marine flavobacteria.</title>
        <authorList>
            <person name="Kumagai Y."/>
            <person name="Yoshizawa S."/>
            <person name="Kogure K."/>
        </authorList>
    </citation>
    <scope>NUCLEOTIDE SEQUENCE [LARGE SCALE GENOMIC DNA]</scope>
    <source>
        <strain evidence="2">SG-18</strain>
    </source>
</reference>
<sequence>MLNKIKEGINQRKARMFSVFLACSFMIWLVSNLSETYESRALFDLNFESLPEGVALEKGLQQELRLKLRASGFRFLTGSFGQQELKINLSGLAEQEGLYYLTRTELSAQIEKQLTNSVSLLELELDNDTLFIGAYPLIRKTVPIRPNLELSVTQNYRLYGEVVVIPDSVEIEGPASELNQTTEIATQRIILENISDDFSEKSLLLHPELLVNSKLSVSTVLVKGEIDRFSEQEIKVDISRKGIPDSVAIQLLPTQVSLICRGRPENLKKLEASDFEVETFISDVSQIGTASSLALRLTKQPDSILSVRITPARVRVIRNSQ</sequence>
<dbReference type="EMBL" id="MQVX01000001">
    <property type="protein sequence ID" value="PQJ14871.1"/>
    <property type="molecule type" value="Genomic_DNA"/>
</dbReference>
<evidence type="ECO:0000313" key="2">
    <source>
        <dbReference type="Proteomes" id="UP000239366"/>
    </source>
</evidence>
<dbReference type="Proteomes" id="UP000239366">
    <property type="component" value="Unassembled WGS sequence"/>
</dbReference>
<dbReference type="RefSeq" id="WP_105000512.1">
    <property type="nucleotide sequence ID" value="NZ_MQVX01000001.1"/>
</dbReference>
<protein>
    <recommendedName>
        <fullName evidence="3">YbbR-like domain-containing protein</fullName>
    </recommendedName>
</protein>
<organism evidence="1 2">
    <name type="scientific">Aureicoccus marinus</name>
    <dbReference type="NCBI Taxonomy" id="754435"/>
    <lineage>
        <taxon>Bacteria</taxon>
        <taxon>Pseudomonadati</taxon>
        <taxon>Bacteroidota</taxon>
        <taxon>Flavobacteriia</taxon>
        <taxon>Flavobacteriales</taxon>
        <taxon>Flavobacteriaceae</taxon>
        <taxon>Aureicoccus</taxon>
    </lineage>
</organism>
<dbReference type="Gene3D" id="2.170.120.40">
    <property type="entry name" value="YbbR-like domain"/>
    <property type="match status" value="1"/>
</dbReference>
<dbReference type="PANTHER" id="PTHR37804">
    <property type="entry name" value="CDAA REGULATORY PROTEIN CDAR"/>
    <property type="match status" value="1"/>
</dbReference>
<dbReference type="InterPro" id="IPR053154">
    <property type="entry name" value="c-di-AMP_regulator"/>
</dbReference>
<dbReference type="InterPro" id="IPR012505">
    <property type="entry name" value="YbbR"/>
</dbReference>
<accession>A0A2S7T5M3</accession>